<dbReference type="STRING" id="651661.SAMN05660293_03632"/>
<dbReference type="GO" id="GO:0003677">
    <property type="term" value="F:DNA binding"/>
    <property type="evidence" value="ECO:0007669"/>
    <property type="project" value="UniProtKB-UniRule"/>
</dbReference>
<evidence type="ECO:0000313" key="6">
    <source>
        <dbReference type="EMBL" id="SKC01598.1"/>
    </source>
</evidence>
<evidence type="ECO:0000313" key="7">
    <source>
        <dbReference type="Proteomes" id="UP000190897"/>
    </source>
</evidence>
<dbReference type="InterPro" id="IPR036271">
    <property type="entry name" value="Tet_transcr_reg_TetR-rel_C_sf"/>
</dbReference>
<keyword evidence="1" id="KW-0805">Transcription regulation</keyword>
<proteinExistence type="predicted"/>
<evidence type="ECO:0000256" key="2">
    <source>
        <dbReference type="ARBA" id="ARBA00023125"/>
    </source>
</evidence>
<feature type="domain" description="HTH tetR-type" evidence="5">
    <location>
        <begin position="42"/>
        <end position="102"/>
    </location>
</feature>
<dbReference type="InterPro" id="IPR009057">
    <property type="entry name" value="Homeodomain-like_sf"/>
</dbReference>
<sequence>MKPGRFFVLIKHFLKINETLLAKIYRTVYFCVVNLKHMNKAEKTRQFIIEKTAPIFNVKGYSGTSINDMIEATGLTKGSIYGNFRNKDEVALAAFDFNLKKMFSAVQAEMDAQKSVKEKLMVYVRIYENFLTYPFPEGGCPILNTSIEADDTHPPLRQKAADAIYSWKNKIEALIKKGIVDNELSAELDPEDVAITLIALVEGGIMISKVTGKLQYRKSIMKAVKKMIDDL</sequence>
<dbReference type="PROSITE" id="PS50977">
    <property type="entry name" value="HTH_TETR_2"/>
    <property type="match status" value="1"/>
</dbReference>
<keyword evidence="3" id="KW-0804">Transcription</keyword>
<organism evidence="6 7">
    <name type="scientific">Dyadobacter psychrophilus</name>
    <dbReference type="NCBI Taxonomy" id="651661"/>
    <lineage>
        <taxon>Bacteria</taxon>
        <taxon>Pseudomonadati</taxon>
        <taxon>Bacteroidota</taxon>
        <taxon>Cytophagia</taxon>
        <taxon>Cytophagales</taxon>
        <taxon>Spirosomataceae</taxon>
        <taxon>Dyadobacter</taxon>
    </lineage>
</organism>
<gene>
    <name evidence="6" type="ORF">SAMN05660293_03632</name>
</gene>
<name>A0A1T5FZK1_9BACT</name>
<evidence type="ECO:0000259" key="5">
    <source>
        <dbReference type="PROSITE" id="PS50977"/>
    </source>
</evidence>
<dbReference type="SUPFAM" id="SSF46689">
    <property type="entry name" value="Homeodomain-like"/>
    <property type="match status" value="1"/>
</dbReference>
<keyword evidence="2 4" id="KW-0238">DNA-binding</keyword>
<dbReference type="PANTHER" id="PTHR47506:SF3">
    <property type="entry name" value="HTH-TYPE TRANSCRIPTIONAL REGULATOR LMRA"/>
    <property type="match status" value="1"/>
</dbReference>
<dbReference type="PANTHER" id="PTHR47506">
    <property type="entry name" value="TRANSCRIPTIONAL REGULATORY PROTEIN"/>
    <property type="match status" value="1"/>
</dbReference>
<accession>A0A1T5FZK1</accession>
<keyword evidence="7" id="KW-1185">Reference proteome</keyword>
<evidence type="ECO:0000256" key="1">
    <source>
        <dbReference type="ARBA" id="ARBA00023015"/>
    </source>
</evidence>
<dbReference type="Pfam" id="PF16925">
    <property type="entry name" value="TetR_C_13"/>
    <property type="match status" value="1"/>
</dbReference>
<dbReference type="AlphaFoldDB" id="A0A1T5FZK1"/>
<feature type="DNA-binding region" description="H-T-H motif" evidence="4">
    <location>
        <begin position="65"/>
        <end position="84"/>
    </location>
</feature>
<evidence type="ECO:0000256" key="3">
    <source>
        <dbReference type="ARBA" id="ARBA00023163"/>
    </source>
</evidence>
<evidence type="ECO:0000256" key="4">
    <source>
        <dbReference type="PROSITE-ProRule" id="PRU00335"/>
    </source>
</evidence>
<dbReference type="InterPro" id="IPR001647">
    <property type="entry name" value="HTH_TetR"/>
</dbReference>
<dbReference type="PRINTS" id="PR00455">
    <property type="entry name" value="HTHTETR"/>
</dbReference>
<dbReference type="Proteomes" id="UP000190897">
    <property type="component" value="Unassembled WGS sequence"/>
</dbReference>
<dbReference type="SUPFAM" id="SSF48498">
    <property type="entry name" value="Tetracyclin repressor-like, C-terminal domain"/>
    <property type="match status" value="1"/>
</dbReference>
<reference evidence="7" key="1">
    <citation type="submission" date="2017-02" db="EMBL/GenBank/DDBJ databases">
        <authorList>
            <person name="Varghese N."/>
            <person name="Submissions S."/>
        </authorList>
    </citation>
    <scope>NUCLEOTIDE SEQUENCE [LARGE SCALE GENOMIC DNA]</scope>
    <source>
        <strain evidence="7">DSM 22270</strain>
    </source>
</reference>
<dbReference type="EMBL" id="FUZA01000004">
    <property type="protein sequence ID" value="SKC01598.1"/>
    <property type="molecule type" value="Genomic_DNA"/>
</dbReference>
<protein>
    <submittedName>
        <fullName evidence="6">Transcriptional regulator, TetR family</fullName>
    </submittedName>
</protein>
<dbReference type="Pfam" id="PF00440">
    <property type="entry name" value="TetR_N"/>
    <property type="match status" value="1"/>
</dbReference>
<dbReference type="InterPro" id="IPR011075">
    <property type="entry name" value="TetR_C"/>
</dbReference>
<dbReference type="Gene3D" id="1.10.357.10">
    <property type="entry name" value="Tetracycline Repressor, domain 2"/>
    <property type="match status" value="1"/>
</dbReference>